<evidence type="ECO:0000313" key="2">
    <source>
        <dbReference type="EMBL" id="RCR67224.1"/>
    </source>
</evidence>
<dbReference type="RefSeq" id="WP_114408455.1">
    <property type="nucleotide sequence ID" value="NZ_QOWE01000021.1"/>
</dbReference>
<organism evidence="2 3">
    <name type="scientific">Larkinella punicea</name>
    <dbReference type="NCBI Taxonomy" id="2315727"/>
    <lineage>
        <taxon>Bacteria</taxon>
        <taxon>Pseudomonadati</taxon>
        <taxon>Bacteroidota</taxon>
        <taxon>Cytophagia</taxon>
        <taxon>Cytophagales</taxon>
        <taxon>Spirosomataceae</taxon>
        <taxon>Larkinella</taxon>
    </lineage>
</organism>
<comment type="caution">
    <text evidence="2">The sequence shown here is derived from an EMBL/GenBank/DDBJ whole genome shotgun (WGS) entry which is preliminary data.</text>
</comment>
<keyword evidence="1" id="KW-0732">Signal</keyword>
<gene>
    <name evidence="2" type="ORF">DUE52_23205</name>
</gene>
<dbReference type="Proteomes" id="UP000253383">
    <property type="component" value="Unassembled WGS sequence"/>
</dbReference>
<feature type="signal peptide" evidence="1">
    <location>
        <begin position="1"/>
        <end position="22"/>
    </location>
</feature>
<keyword evidence="3" id="KW-1185">Reference proteome</keyword>
<accession>A0A368JKN2</accession>
<protein>
    <recommendedName>
        <fullName evidence="4">Lipocalin-like domain-containing protein</fullName>
    </recommendedName>
</protein>
<reference evidence="2 3" key="1">
    <citation type="submission" date="2018-07" db="EMBL/GenBank/DDBJ databases">
        <title>Genome analysis of Larkinella rosea.</title>
        <authorList>
            <person name="Zhou Z."/>
            <person name="Wang G."/>
        </authorList>
    </citation>
    <scope>NUCLEOTIDE SEQUENCE [LARGE SCALE GENOMIC DNA]</scope>
    <source>
        <strain evidence="3">zzj9</strain>
    </source>
</reference>
<dbReference type="OrthoDB" id="964525at2"/>
<evidence type="ECO:0000256" key="1">
    <source>
        <dbReference type="SAM" id="SignalP"/>
    </source>
</evidence>
<evidence type="ECO:0000313" key="3">
    <source>
        <dbReference type="Proteomes" id="UP000253383"/>
    </source>
</evidence>
<dbReference type="AlphaFoldDB" id="A0A368JKN2"/>
<feature type="chain" id="PRO_5017043523" description="Lipocalin-like domain-containing protein" evidence="1">
    <location>
        <begin position="23"/>
        <end position="152"/>
    </location>
</feature>
<proteinExistence type="predicted"/>
<dbReference type="EMBL" id="QOWE01000021">
    <property type="protein sequence ID" value="RCR67224.1"/>
    <property type="molecule type" value="Genomic_DNA"/>
</dbReference>
<sequence>MNTTFRLSPLLLLLGLAFFTHCKSKGSKTTPTPGIDLNKAWKTVEAKEGTTVVYKANATASIYPGYSRFRLVFEQSRVSLTEVTGETFSGNWTLEPEQKKLTLQALNPIPYGTNATINYTVVSWSPDQLVLLRNTENPKTGNTRNEYTLVPE</sequence>
<name>A0A368JKN2_9BACT</name>
<evidence type="ECO:0008006" key="4">
    <source>
        <dbReference type="Google" id="ProtNLM"/>
    </source>
</evidence>